<keyword evidence="7 8" id="KW-0998">Cell outer membrane</keyword>
<evidence type="ECO:0000313" key="13">
    <source>
        <dbReference type="Proteomes" id="UP000541425"/>
    </source>
</evidence>
<dbReference type="GO" id="GO:0009279">
    <property type="term" value="C:cell outer membrane"/>
    <property type="evidence" value="ECO:0007669"/>
    <property type="project" value="UniProtKB-SubCell"/>
</dbReference>
<reference evidence="12 13" key="1">
    <citation type="submission" date="2020-08" db="EMBL/GenBank/DDBJ databases">
        <title>Genomic Encyclopedia of Type Strains, Phase IV (KMG-IV): sequencing the most valuable type-strain genomes for metagenomic binning, comparative biology and taxonomic classification.</title>
        <authorList>
            <person name="Goeker M."/>
        </authorList>
    </citation>
    <scope>NUCLEOTIDE SEQUENCE [LARGE SCALE GENOMIC DNA]</scope>
    <source>
        <strain evidence="12 13">DSM 22548</strain>
    </source>
</reference>
<dbReference type="FunFam" id="2.40.170.20:FF:000008">
    <property type="entry name" value="TonB-linked outer membrane protein, SusC/RagA family"/>
    <property type="match status" value="1"/>
</dbReference>
<comment type="caution">
    <text evidence="12">The sequence shown here is derived from an EMBL/GenBank/DDBJ whole genome shotgun (WGS) entry which is preliminary data.</text>
</comment>
<feature type="domain" description="TonB-dependent receptor plug" evidence="11">
    <location>
        <begin position="25"/>
        <end position="130"/>
    </location>
</feature>
<dbReference type="PROSITE" id="PS52016">
    <property type="entry name" value="TONB_DEPENDENT_REC_3"/>
    <property type="match status" value="1"/>
</dbReference>
<name>A0A7W5UE11_9BACT</name>
<evidence type="ECO:0000313" key="12">
    <source>
        <dbReference type="EMBL" id="MBB3702374.1"/>
    </source>
</evidence>
<evidence type="ECO:0000259" key="11">
    <source>
        <dbReference type="Pfam" id="PF07715"/>
    </source>
</evidence>
<sequence>MLGVSAVAQTTIPQLYTDSILFGQKGSADVITRDRMNKGLVGTPLEALSGQAAGVNIASSGADRMAMLSSVRVRGTTSLTGGNDPLVIIDGVYSDLSALNSIFPADIESFAILKNAAETAPYGSRGASGVIQVTTKKGAGNHFHISYDTNLGLESVYKTLPMLTAAQYRSEVARLGLTIPDGGFNTDFQRAITRTGFIQNHHLAFSGGSENSNYRASLARMDHNSIIRLHGSNNFAAKVDLMQRAFDGLLQIDMGLFGTSMQKDNIFDVQKLFYSTAAQNPTLDYAPKASGGWDRNSQASQIVPPGALLNEQDKDKLLNFNTHLRLTARLSKDVSLSAFGSYSYNSSSNGQYLPTWLWAQGQAYRSELKSEDWLGNLEARWSHTFGRHALSALFFAELQKLEQRDFYTTVKGFTSNEFGFDNLAAGSLRPYGGTGSSYENTNTTSFMAQAEYGYRDLFTLTGNIRADGSSIFGSGNKWGFFPSVSATWDVLNTLPQMRTAWFNTFKLRSGYGLSGNTGGIRSYNSLLLLNPVGVISWKGTPATTFGILSNANPDLKWETRSSFNVGADMGFWKNRVVLTAEYYYSRTRDMLYMYDVPVPPFVYPQMLANLGSMSNSGFEFGLGVTPLQRKDMELNINVNVSFQKNKLLSLSGNYQGRYLSASTVTPIGGLNGAGFHGGDNNIVYQIIGQPLGVFYLPHCKGLVKRADGSYAYDIADLNKDGKIDLSDSGDRYIAGQATPKMTLGSNISFRYKNFDVALQMNGAFGHKIYNGTALTYMNMTSFPYYNVMAKAPAANITDQIASDYWLESGNYLNFDYLTVGWNIPVQQWSRYISSLRISMSVNNLATITSYSGLTPMINSYAVNSTIGIDDKRTYPIYRTYSFGLSIQF</sequence>
<keyword evidence="3 8" id="KW-1134">Transmembrane beta strand</keyword>
<evidence type="ECO:0000256" key="8">
    <source>
        <dbReference type="PROSITE-ProRule" id="PRU01360"/>
    </source>
</evidence>
<comment type="subcellular location">
    <subcellularLocation>
        <location evidence="1 8">Cell outer membrane</location>
        <topology evidence="1 8">Multi-pass membrane protein</topology>
    </subcellularLocation>
</comment>
<evidence type="ECO:0000256" key="3">
    <source>
        <dbReference type="ARBA" id="ARBA00022452"/>
    </source>
</evidence>
<dbReference type="SUPFAM" id="SSF56935">
    <property type="entry name" value="Porins"/>
    <property type="match status" value="1"/>
</dbReference>
<evidence type="ECO:0000256" key="1">
    <source>
        <dbReference type="ARBA" id="ARBA00004571"/>
    </source>
</evidence>
<dbReference type="Proteomes" id="UP000541425">
    <property type="component" value="Unassembled WGS sequence"/>
</dbReference>
<evidence type="ECO:0000256" key="2">
    <source>
        <dbReference type="ARBA" id="ARBA00022448"/>
    </source>
</evidence>
<dbReference type="NCBIfam" id="TIGR04057">
    <property type="entry name" value="SusC_RagA_signa"/>
    <property type="match status" value="1"/>
</dbReference>
<evidence type="ECO:0000256" key="5">
    <source>
        <dbReference type="ARBA" id="ARBA00023077"/>
    </source>
</evidence>
<evidence type="ECO:0000256" key="4">
    <source>
        <dbReference type="ARBA" id="ARBA00022692"/>
    </source>
</evidence>
<dbReference type="InterPro" id="IPR036942">
    <property type="entry name" value="Beta-barrel_TonB_sf"/>
</dbReference>
<accession>A0A7W5UE11</accession>
<keyword evidence="4 8" id="KW-0812">Transmembrane</keyword>
<proteinExistence type="inferred from homology"/>
<dbReference type="EMBL" id="JACICA010000003">
    <property type="protein sequence ID" value="MBB3702374.1"/>
    <property type="molecule type" value="Genomic_DNA"/>
</dbReference>
<dbReference type="AlphaFoldDB" id="A0A7W5UE11"/>
<dbReference type="InterPro" id="IPR000531">
    <property type="entry name" value="Beta-barrel_TonB"/>
</dbReference>
<keyword evidence="6 8" id="KW-0472">Membrane</keyword>
<dbReference type="Gene3D" id="2.170.130.10">
    <property type="entry name" value="TonB-dependent receptor, plug domain"/>
    <property type="match status" value="1"/>
</dbReference>
<gene>
    <name evidence="12" type="ORF">FHS60_000832</name>
</gene>
<dbReference type="Pfam" id="PF07715">
    <property type="entry name" value="Plug"/>
    <property type="match status" value="1"/>
</dbReference>
<keyword evidence="5 9" id="KW-0798">TonB box</keyword>
<evidence type="ECO:0000256" key="9">
    <source>
        <dbReference type="RuleBase" id="RU003357"/>
    </source>
</evidence>
<evidence type="ECO:0000256" key="7">
    <source>
        <dbReference type="ARBA" id="ARBA00023237"/>
    </source>
</evidence>
<evidence type="ECO:0000256" key="6">
    <source>
        <dbReference type="ARBA" id="ARBA00023136"/>
    </source>
</evidence>
<dbReference type="Gene3D" id="2.40.170.20">
    <property type="entry name" value="TonB-dependent receptor, beta-barrel domain"/>
    <property type="match status" value="1"/>
</dbReference>
<dbReference type="InterPro" id="IPR037066">
    <property type="entry name" value="Plug_dom_sf"/>
</dbReference>
<evidence type="ECO:0000259" key="10">
    <source>
        <dbReference type="Pfam" id="PF00593"/>
    </source>
</evidence>
<feature type="domain" description="TonB-dependent receptor-like beta-barrel" evidence="10">
    <location>
        <begin position="280"/>
        <end position="844"/>
    </location>
</feature>
<comment type="similarity">
    <text evidence="8 9">Belongs to the TonB-dependent receptor family.</text>
</comment>
<dbReference type="NCBIfam" id="TIGR04056">
    <property type="entry name" value="OMP_RagA_SusC"/>
    <property type="match status" value="1"/>
</dbReference>
<organism evidence="12 13">
    <name type="scientific">Alloprevotella rava</name>
    <dbReference type="NCBI Taxonomy" id="671218"/>
    <lineage>
        <taxon>Bacteria</taxon>
        <taxon>Pseudomonadati</taxon>
        <taxon>Bacteroidota</taxon>
        <taxon>Bacteroidia</taxon>
        <taxon>Bacteroidales</taxon>
        <taxon>Prevotellaceae</taxon>
        <taxon>Alloprevotella</taxon>
    </lineage>
</organism>
<dbReference type="InterPro" id="IPR039426">
    <property type="entry name" value="TonB-dep_rcpt-like"/>
</dbReference>
<dbReference type="InterPro" id="IPR023996">
    <property type="entry name" value="TonB-dep_OMP_SusC/RagA"/>
</dbReference>
<dbReference type="Pfam" id="PF00593">
    <property type="entry name" value="TonB_dep_Rec_b-barrel"/>
    <property type="match status" value="1"/>
</dbReference>
<dbReference type="InterPro" id="IPR023997">
    <property type="entry name" value="TonB-dep_OMP_SusC/RagA_CS"/>
</dbReference>
<dbReference type="InterPro" id="IPR012910">
    <property type="entry name" value="Plug_dom"/>
</dbReference>
<keyword evidence="2 8" id="KW-0813">Transport</keyword>
<protein>
    <submittedName>
        <fullName evidence="12">TonB-linked SusC/RagA family outer membrane protein</fullName>
    </submittedName>
</protein>